<organism evidence="6">
    <name type="scientific">Bacillus phage Adastra</name>
    <dbReference type="NCBI Taxonomy" id="3143958"/>
    <lineage>
        <taxon>Viruses</taxon>
        <taxon>Duplodnaviria</taxon>
        <taxon>Heunggongvirae</taxon>
        <taxon>Uroviricota</taxon>
        <taxon>Caudoviricetes</taxon>
        <taxon>Herelleviridae</taxon>
        <taxon>Spounavirinae</taxon>
        <taxon>Okubovirus</taxon>
    </lineage>
</organism>
<dbReference type="Pfam" id="PF08244">
    <property type="entry name" value="Glyco_hydro_32C"/>
    <property type="match status" value="1"/>
</dbReference>
<dbReference type="Gene3D" id="2.115.10.20">
    <property type="entry name" value="Glycosyl hydrolase domain, family 43"/>
    <property type="match status" value="1"/>
</dbReference>
<evidence type="ECO:0000313" key="6">
    <source>
        <dbReference type="EMBL" id="XCD09600.1"/>
    </source>
</evidence>
<protein>
    <submittedName>
        <fullName evidence="6">Glycoside hydrolase</fullName>
    </submittedName>
</protein>
<dbReference type="PANTHER" id="PTHR42800">
    <property type="entry name" value="EXOINULINASE INUD (AFU_ORTHOLOGUE AFUA_5G00480)"/>
    <property type="match status" value="1"/>
</dbReference>
<comment type="similarity">
    <text evidence="1">Belongs to the glycosyl hydrolase 32 family.</text>
</comment>
<dbReference type="GO" id="GO:0005987">
    <property type="term" value="P:sucrose catabolic process"/>
    <property type="evidence" value="ECO:0007669"/>
    <property type="project" value="TreeGrafter"/>
</dbReference>
<reference evidence="6" key="1">
    <citation type="submission" date="2024-05" db="EMBL/GenBank/DDBJ databases">
        <authorList>
            <person name="Herbig A.F."/>
            <person name="Pendergrass E.L."/>
        </authorList>
    </citation>
    <scope>NUCLEOTIDE SEQUENCE</scope>
</reference>
<sequence length="483" mass="55010">MSNYRPRYHITPDKGWMNDIQKPLYINGEHHLFYLYNKDFDWGGNGTEWGHATSTDLVHWKRLPVAIPKYTDEAGDPWTGSAVVDINNTSGFGEGAIIALVTMPKPNYQCTHLWYSMDGGNNFIHYNPDPSSSTPQPVMYNPTGSSDFRDPKVIWHEETQCWVMLLAEGNKIGFYTSKNLKNWSYVSGFVRTDIGVTECPDLFKINLDEDPSKSKWVLMIGANGFNYGLTTGACYFVGEFDGQEFHAETDIQWLEYGADSYAGATWDAPYTSGNYRYYVSWMNNWAYAQDIPWDTYNGNASIVREMRLKSFGGAYKLVQKPVWNLLDNFLPVDTLTNVMIRKDQAFIRDNLMSYSVELVVSIDESTKGKFGIALRDGLNHTDLTYDPNTREFVFNRLNSGQTVNKPEFIDPQTVNIVPRDGKLRIHVLVDNSTVEIFINDGEYVLSNLIFPDEASNSLRIWSDGSANIDALTIRKENETLIQN</sequence>
<dbReference type="SUPFAM" id="SSF49899">
    <property type="entry name" value="Concanavalin A-like lectins/glucanases"/>
    <property type="match status" value="1"/>
</dbReference>
<dbReference type="CDD" id="cd18622">
    <property type="entry name" value="GH32_Inu-like"/>
    <property type="match status" value="1"/>
</dbReference>
<feature type="domain" description="Glycosyl hydrolase family 32 N-terminal" evidence="4">
    <location>
        <begin position="9"/>
        <end position="321"/>
    </location>
</feature>
<dbReference type="InterPro" id="IPR001362">
    <property type="entry name" value="Glyco_hydro_32"/>
</dbReference>
<dbReference type="InterPro" id="IPR013189">
    <property type="entry name" value="Glyco_hydro_32_C"/>
</dbReference>
<evidence type="ECO:0000256" key="1">
    <source>
        <dbReference type="ARBA" id="ARBA00009902"/>
    </source>
</evidence>
<gene>
    <name evidence="6" type="ORF">Adastra052</name>
</gene>
<keyword evidence="3" id="KW-0326">Glycosidase</keyword>
<feature type="domain" description="Glycosyl hydrolase family 32 C-terminal" evidence="5">
    <location>
        <begin position="350"/>
        <end position="473"/>
    </location>
</feature>
<dbReference type="SUPFAM" id="SSF75005">
    <property type="entry name" value="Arabinanase/levansucrase/invertase"/>
    <property type="match status" value="1"/>
</dbReference>
<dbReference type="GO" id="GO:0004575">
    <property type="term" value="F:sucrose alpha-glucosidase activity"/>
    <property type="evidence" value="ECO:0007669"/>
    <property type="project" value="TreeGrafter"/>
</dbReference>
<dbReference type="EMBL" id="PP819608">
    <property type="protein sequence ID" value="XCD09600.1"/>
    <property type="molecule type" value="Genomic_DNA"/>
</dbReference>
<evidence type="ECO:0000256" key="3">
    <source>
        <dbReference type="ARBA" id="ARBA00023295"/>
    </source>
</evidence>
<proteinExistence type="inferred from homology"/>
<keyword evidence="2 6" id="KW-0378">Hydrolase</keyword>
<dbReference type="Gene3D" id="2.60.120.560">
    <property type="entry name" value="Exo-inulinase, domain 1"/>
    <property type="match status" value="1"/>
</dbReference>
<dbReference type="Pfam" id="PF00251">
    <property type="entry name" value="Glyco_hydro_32N"/>
    <property type="match status" value="1"/>
</dbReference>
<dbReference type="InterPro" id="IPR013320">
    <property type="entry name" value="ConA-like_dom_sf"/>
</dbReference>
<dbReference type="InterPro" id="IPR023296">
    <property type="entry name" value="Glyco_hydro_beta-prop_sf"/>
</dbReference>
<evidence type="ECO:0000259" key="5">
    <source>
        <dbReference type="Pfam" id="PF08244"/>
    </source>
</evidence>
<accession>A0AAU8BD38</accession>
<dbReference type="SMART" id="SM00640">
    <property type="entry name" value="Glyco_32"/>
    <property type="match status" value="1"/>
</dbReference>
<evidence type="ECO:0000259" key="4">
    <source>
        <dbReference type="Pfam" id="PF00251"/>
    </source>
</evidence>
<evidence type="ECO:0000256" key="2">
    <source>
        <dbReference type="ARBA" id="ARBA00022801"/>
    </source>
</evidence>
<dbReference type="PANTHER" id="PTHR42800:SF1">
    <property type="entry name" value="EXOINULINASE INUD (AFU_ORTHOLOGUE AFUA_5G00480)"/>
    <property type="match status" value="1"/>
</dbReference>
<dbReference type="InterPro" id="IPR013148">
    <property type="entry name" value="Glyco_hydro_32_N"/>
</dbReference>
<name>A0AAU8BD38_9CAUD</name>